<feature type="region of interest" description="Disordered" evidence="1">
    <location>
        <begin position="1"/>
        <end position="33"/>
    </location>
</feature>
<organism evidence="2 3">
    <name type="scientific">Pendulispora brunnea</name>
    <dbReference type="NCBI Taxonomy" id="2905690"/>
    <lineage>
        <taxon>Bacteria</taxon>
        <taxon>Pseudomonadati</taxon>
        <taxon>Myxococcota</taxon>
        <taxon>Myxococcia</taxon>
        <taxon>Myxococcales</taxon>
        <taxon>Sorangiineae</taxon>
        <taxon>Pendulisporaceae</taxon>
        <taxon>Pendulispora</taxon>
    </lineage>
</organism>
<feature type="compositionally biased region" description="Polar residues" evidence="1">
    <location>
        <begin position="10"/>
        <end position="23"/>
    </location>
</feature>
<keyword evidence="3" id="KW-1185">Reference proteome</keyword>
<protein>
    <submittedName>
        <fullName evidence="2">Uncharacterized protein</fullName>
    </submittedName>
</protein>
<evidence type="ECO:0000313" key="2">
    <source>
        <dbReference type="EMBL" id="WXA91777.1"/>
    </source>
</evidence>
<reference evidence="2 3" key="1">
    <citation type="submission" date="2021-12" db="EMBL/GenBank/DDBJ databases">
        <title>Discovery of the Pendulisporaceae a myxobacterial family with distinct sporulation behavior and unique specialized metabolism.</title>
        <authorList>
            <person name="Garcia R."/>
            <person name="Popoff A."/>
            <person name="Bader C.D."/>
            <person name="Loehr J."/>
            <person name="Walesch S."/>
            <person name="Walt C."/>
            <person name="Boldt J."/>
            <person name="Bunk B."/>
            <person name="Haeckl F.J.F.P.J."/>
            <person name="Gunesch A.P."/>
            <person name="Birkelbach J."/>
            <person name="Nuebel U."/>
            <person name="Pietschmann T."/>
            <person name="Bach T."/>
            <person name="Mueller R."/>
        </authorList>
    </citation>
    <scope>NUCLEOTIDE SEQUENCE [LARGE SCALE GENOMIC DNA]</scope>
    <source>
        <strain evidence="2 3">MSr12523</strain>
    </source>
</reference>
<dbReference type="RefSeq" id="WP_394842395.1">
    <property type="nucleotide sequence ID" value="NZ_CP089982.1"/>
</dbReference>
<name>A0ABZ2K3L1_9BACT</name>
<dbReference type="EMBL" id="CP089982">
    <property type="protein sequence ID" value="WXA91777.1"/>
    <property type="molecule type" value="Genomic_DNA"/>
</dbReference>
<dbReference type="Proteomes" id="UP001379533">
    <property type="component" value="Chromosome"/>
</dbReference>
<evidence type="ECO:0000256" key="1">
    <source>
        <dbReference type="SAM" id="MobiDB-lite"/>
    </source>
</evidence>
<gene>
    <name evidence="2" type="ORF">LZC95_35670</name>
</gene>
<evidence type="ECO:0000313" key="3">
    <source>
        <dbReference type="Proteomes" id="UP001379533"/>
    </source>
</evidence>
<sequence length="161" mass="17777">MTIADAGTPDSGQSDARSDSGSPDATPIALDADEEGLARFDLLSTSRCRHEGPDLLDCVIPKVTIRDPHTSRRNTPAMTTLSTKMTGNCATQYPIELLVEGDGMRPTRFRVAQQTMDLNRLDRTPVSELSLTDHLRWTKSIIVDQTCHLWLEVAMNRADPL</sequence>
<proteinExistence type="predicted"/>
<accession>A0ABZ2K3L1</accession>